<sequence length="100" mass="11466">MSSSQLSTWDANQQDLDRLILEVERMAERLRKIFGPHRATTAVAFEGAAATQVLRNESVILTSSPVDESLWAPMSEEEARLRRMSGLGWPRSRRVERRRL</sequence>
<dbReference type="EMBL" id="OZ034814">
    <property type="protein sequence ID" value="CAL1361290.1"/>
    <property type="molecule type" value="Genomic_DNA"/>
</dbReference>
<dbReference type="Proteomes" id="UP001497516">
    <property type="component" value="Chromosome 10"/>
</dbReference>
<dbReference type="AlphaFoldDB" id="A0AAV2CYA2"/>
<evidence type="ECO:0000313" key="2">
    <source>
        <dbReference type="Proteomes" id="UP001497516"/>
    </source>
</evidence>
<gene>
    <name evidence="1" type="ORF">LTRI10_LOCUS8670</name>
</gene>
<keyword evidence="2" id="KW-1185">Reference proteome</keyword>
<reference evidence="1 2" key="1">
    <citation type="submission" date="2024-04" db="EMBL/GenBank/DDBJ databases">
        <authorList>
            <person name="Fracassetti M."/>
        </authorList>
    </citation>
    <scope>NUCLEOTIDE SEQUENCE [LARGE SCALE GENOMIC DNA]</scope>
</reference>
<protein>
    <submittedName>
        <fullName evidence="1">Uncharacterized protein</fullName>
    </submittedName>
</protein>
<accession>A0AAV2CYA2</accession>
<name>A0AAV2CYA2_9ROSI</name>
<evidence type="ECO:0000313" key="1">
    <source>
        <dbReference type="EMBL" id="CAL1361290.1"/>
    </source>
</evidence>
<organism evidence="1 2">
    <name type="scientific">Linum trigynum</name>
    <dbReference type="NCBI Taxonomy" id="586398"/>
    <lineage>
        <taxon>Eukaryota</taxon>
        <taxon>Viridiplantae</taxon>
        <taxon>Streptophyta</taxon>
        <taxon>Embryophyta</taxon>
        <taxon>Tracheophyta</taxon>
        <taxon>Spermatophyta</taxon>
        <taxon>Magnoliopsida</taxon>
        <taxon>eudicotyledons</taxon>
        <taxon>Gunneridae</taxon>
        <taxon>Pentapetalae</taxon>
        <taxon>rosids</taxon>
        <taxon>fabids</taxon>
        <taxon>Malpighiales</taxon>
        <taxon>Linaceae</taxon>
        <taxon>Linum</taxon>
    </lineage>
</organism>
<proteinExistence type="predicted"/>